<evidence type="ECO:0008006" key="5">
    <source>
        <dbReference type="Google" id="ProtNLM"/>
    </source>
</evidence>
<reference evidence="3 4" key="1">
    <citation type="submission" date="2022-10" db="EMBL/GenBank/DDBJ databases">
        <title>Luteolibacter flavescens strain MCCC 1K03193, whole genome shotgun sequencing project.</title>
        <authorList>
            <person name="Zhao G."/>
            <person name="Shen L."/>
        </authorList>
    </citation>
    <scope>NUCLEOTIDE SEQUENCE [LARGE SCALE GENOMIC DNA]</scope>
    <source>
        <strain evidence="3 4">MCCC 1K03193</strain>
    </source>
</reference>
<dbReference type="EMBL" id="JAPDDS010000008">
    <property type="protein sequence ID" value="MCW1886156.1"/>
    <property type="molecule type" value="Genomic_DNA"/>
</dbReference>
<gene>
    <name evidence="3" type="ORF">OKA04_15570</name>
</gene>
<feature type="chain" id="PRO_5045409278" description="DUF4034 domain-containing protein" evidence="2">
    <location>
        <begin position="25"/>
        <end position="500"/>
    </location>
</feature>
<feature type="signal peptide" evidence="2">
    <location>
        <begin position="1"/>
        <end position="24"/>
    </location>
</feature>
<sequence length="500" mass="55657">MKKTASIAAAIAIAAGAIAIFALSSSDDGEAAATGNATGTRPGSLPSKTERIDDERDPERFDTLDAGMKELALELEKAAIKWQRNRPEDEGFHQLTNDWREFSMAKISALDIEQIRQLGEWMDSGSYSELHDYRKELITIWASREPEVVRARLMDIAEDRGFLGEGESGWKNAFRDEFADDLHHAYVGHAMKDPKSAWETFLKDEADPRMKRLVNGVITVSGIFKEYAAQLPGEAWSLALATQDPDHSTQMVEGFADGAPTGQDWEKKGYELAESLAARGIEASQWPFQSIGERWLAEDPVAALDWFARCAPEDALKSARDRLKRGRSDDPFEDAPARNSEEAAMLLKTYLLVEMFHSYKDRSRETVTALLHLNKHGEDQVALEALGELLGAGLYPMKVPLLEVIPGIPSPEDRNSLFLLAVRGIPNRSNGFPLGILDPQLEDPNSSLVAMRALAERLDLPAEIRAEAEATFRNVEEQELKALQKLKQMRRDGDNPFAPR</sequence>
<evidence type="ECO:0000256" key="2">
    <source>
        <dbReference type="SAM" id="SignalP"/>
    </source>
</evidence>
<organism evidence="3 4">
    <name type="scientific">Luteolibacter flavescens</name>
    <dbReference type="NCBI Taxonomy" id="1859460"/>
    <lineage>
        <taxon>Bacteria</taxon>
        <taxon>Pseudomonadati</taxon>
        <taxon>Verrucomicrobiota</taxon>
        <taxon>Verrucomicrobiia</taxon>
        <taxon>Verrucomicrobiales</taxon>
        <taxon>Verrucomicrobiaceae</taxon>
        <taxon>Luteolibacter</taxon>
    </lineage>
</organism>
<protein>
    <recommendedName>
        <fullName evidence="5">DUF4034 domain-containing protein</fullName>
    </recommendedName>
</protein>
<proteinExistence type="predicted"/>
<dbReference type="RefSeq" id="WP_264502110.1">
    <property type="nucleotide sequence ID" value="NZ_JAPDDS010000008.1"/>
</dbReference>
<keyword evidence="4" id="KW-1185">Reference proteome</keyword>
<evidence type="ECO:0000313" key="3">
    <source>
        <dbReference type="EMBL" id="MCW1886156.1"/>
    </source>
</evidence>
<evidence type="ECO:0000313" key="4">
    <source>
        <dbReference type="Proteomes" id="UP001207930"/>
    </source>
</evidence>
<evidence type="ECO:0000256" key="1">
    <source>
        <dbReference type="SAM" id="MobiDB-lite"/>
    </source>
</evidence>
<comment type="caution">
    <text evidence="3">The sequence shown here is derived from an EMBL/GenBank/DDBJ whole genome shotgun (WGS) entry which is preliminary data.</text>
</comment>
<dbReference type="Proteomes" id="UP001207930">
    <property type="component" value="Unassembled WGS sequence"/>
</dbReference>
<keyword evidence="2" id="KW-0732">Signal</keyword>
<feature type="region of interest" description="Disordered" evidence="1">
    <location>
        <begin position="29"/>
        <end position="55"/>
    </location>
</feature>
<accession>A0ABT3FRD6</accession>
<name>A0ABT3FRD6_9BACT</name>
<feature type="compositionally biased region" description="Low complexity" evidence="1">
    <location>
        <begin position="29"/>
        <end position="40"/>
    </location>
</feature>